<proteinExistence type="predicted"/>
<dbReference type="AlphaFoldDB" id="A0A1S8LYR0"/>
<dbReference type="Pfam" id="PF05709">
    <property type="entry name" value="Sipho_tail"/>
    <property type="match status" value="1"/>
</dbReference>
<keyword evidence="4" id="KW-1185">Reference proteome</keyword>
<name>A0A1S8LYR0_9CLOT</name>
<reference evidence="3 4" key="1">
    <citation type="submission" date="2022-04" db="EMBL/GenBank/DDBJ databases">
        <title>Genome sequence of C. roseum typestrain.</title>
        <authorList>
            <person name="Poehlein A."/>
            <person name="Schoch T."/>
            <person name="Duerre P."/>
            <person name="Daniel R."/>
        </authorList>
    </citation>
    <scope>NUCLEOTIDE SEQUENCE [LARGE SCALE GENOMIC DNA]</scope>
    <source>
        <strain evidence="3 4">DSM 7320</strain>
    </source>
</reference>
<dbReference type="EMBL" id="CP096983">
    <property type="protein sequence ID" value="URZ12567.1"/>
    <property type="molecule type" value="Genomic_DNA"/>
</dbReference>
<protein>
    <recommendedName>
        <fullName evidence="5">Phage tail protein</fullName>
    </recommendedName>
</protein>
<dbReference type="Pfam" id="PF22768">
    <property type="entry name" value="SPP1_Dit"/>
    <property type="match status" value="1"/>
</dbReference>
<dbReference type="Gene3D" id="2.40.30.200">
    <property type="match status" value="1"/>
</dbReference>
<evidence type="ECO:0000313" key="3">
    <source>
        <dbReference type="EMBL" id="URZ12567.1"/>
    </source>
</evidence>
<dbReference type="InterPro" id="IPR008841">
    <property type="entry name" value="Siphovirus-type_tail_N"/>
</dbReference>
<dbReference type="KEGG" id="crw:CROST_032900"/>
<dbReference type="RefSeq" id="WP_077834837.1">
    <property type="nucleotide sequence ID" value="NZ_CP096983.1"/>
</dbReference>
<dbReference type="STRING" id="84029.CROST_28630"/>
<organism evidence="3 4">
    <name type="scientific">Clostridium felsineum</name>
    <dbReference type="NCBI Taxonomy" id="36839"/>
    <lineage>
        <taxon>Bacteria</taxon>
        <taxon>Bacillati</taxon>
        <taxon>Bacillota</taxon>
        <taxon>Clostridia</taxon>
        <taxon>Eubacteriales</taxon>
        <taxon>Clostridiaceae</taxon>
        <taxon>Clostridium</taxon>
    </lineage>
</organism>
<evidence type="ECO:0008006" key="5">
    <source>
        <dbReference type="Google" id="ProtNLM"/>
    </source>
</evidence>
<gene>
    <name evidence="3" type="ORF">CROST_032900</name>
</gene>
<feature type="domain" description="Siphovirus-type tail component C-terminal" evidence="2">
    <location>
        <begin position="179"/>
        <end position="285"/>
    </location>
</feature>
<evidence type="ECO:0000313" key="4">
    <source>
        <dbReference type="Proteomes" id="UP000190951"/>
    </source>
</evidence>
<sequence length="288" mass="32652">MQKLIFTNSKGQYITFGNTAPFLLEKFDPDPPKSTILTSKSPNQDGKTYHGTLLDERVLNIEIAILGNSSEDMFLKRQYFYNVFNSKLDITLTYTNDVGTHIIKGVVQDSPTPKDRTTTSQEFLIQLFCPSPYWQELQEIKKEMALWVSDFEFPLEIPDKVGIEMGHRSSNLIVNACNTGNVECSMRIEFTALATVVSPSIVNVYTKEFIKVKRTLFSGDKLVINTEFGNKKVEMVHNGVSTNVFYYIDLQTTFLQLAVGDNLLRYNAEKGIDNLEAAIYFTPKYTGV</sequence>
<accession>A0A1S8LYR0</accession>
<evidence type="ECO:0000259" key="2">
    <source>
        <dbReference type="Pfam" id="PF22768"/>
    </source>
</evidence>
<dbReference type="InterPro" id="IPR054738">
    <property type="entry name" value="Siphovirus-type_tail_C"/>
</dbReference>
<dbReference type="Proteomes" id="UP000190951">
    <property type="component" value="Chromosome"/>
</dbReference>
<feature type="domain" description="Siphovirus-type tail component RIFT-related" evidence="1">
    <location>
        <begin position="10"/>
        <end position="129"/>
    </location>
</feature>
<dbReference type="Gene3D" id="2.60.120.860">
    <property type="match status" value="1"/>
</dbReference>
<evidence type="ECO:0000259" key="1">
    <source>
        <dbReference type="Pfam" id="PF05709"/>
    </source>
</evidence>